<evidence type="ECO:0000256" key="6">
    <source>
        <dbReference type="ARBA" id="ARBA00022989"/>
    </source>
</evidence>
<dbReference type="PRINTS" id="PR01650">
    <property type="entry name" value="SECETRNLCASE"/>
</dbReference>
<comment type="caution">
    <text evidence="10">The sequence shown here is derived from an EMBL/GenBank/DDBJ whole genome shotgun (WGS) entry which is preliminary data.</text>
</comment>
<dbReference type="PANTHER" id="PTHR33910:SF1">
    <property type="entry name" value="PROTEIN TRANSLOCASE SUBUNIT SECE"/>
    <property type="match status" value="1"/>
</dbReference>
<organism evidence="10 11">
    <name type="scientific">Alteriqipengyuania lutimaris</name>
    <dbReference type="NCBI Taxonomy" id="1538146"/>
    <lineage>
        <taxon>Bacteria</taxon>
        <taxon>Pseudomonadati</taxon>
        <taxon>Pseudomonadota</taxon>
        <taxon>Alphaproteobacteria</taxon>
        <taxon>Sphingomonadales</taxon>
        <taxon>Erythrobacteraceae</taxon>
        <taxon>Alteriqipengyuania</taxon>
    </lineage>
</organism>
<dbReference type="EMBL" id="QRBB01000001">
    <property type="protein sequence ID" value="RDS78551.1"/>
    <property type="molecule type" value="Genomic_DNA"/>
</dbReference>
<evidence type="ECO:0000256" key="9">
    <source>
        <dbReference type="HAMAP-Rule" id="MF_00422"/>
    </source>
</evidence>
<dbReference type="GO" id="GO:0065002">
    <property type="term" value="P:intracellular protein transmembrane transport"/>
    <property type="evidence" value="ECO:0007669"/>
    <property type="project" value="UniProtKB-UniRule"/>
</dbReference>
<comment type="subcellular location">
    <subcellularLocation>
        <location evidence="9">Cell membrane</location>
        <topology evidence="9">Single-pass membrane protein</topology>
    </subcellularLocation>
    <subcellularLocation>
        <location evidence="1">Membrane</location>
    </subcellularLocation>
</comment>
<dbReference type="InterPro" id="IPR005807">
    <property type="entry name" value="SecE_bac"/>
</dbReference>
<evidence type="ECO:0000313" key="11">
    <source>
        <dbReference type="Proteomes" id="UP000254101"/>
    </source>
</evidence>
<dbReference type="InterPro" id="IPR038379">
    <property type="entry name" value="SecE_sf"/>
</dbReference>
<comment type="function">
    <text evidence="9">Essential subunit of the Sec protein translocation channel SecYEG. Clamps together the 2 halves of SecY. May contact the channel plug during translocation.</text>
</comment>
<dbReference type="NCBIfam" id="TIGR00964">
    <property type="entry name" value="secE_bact"/>
    <property type="match status" value="1"/>
</dbReference>
<keyword evidence="3 9" id="KW-1003">Cell membrane</keyword>
<accession>A0A395LNY6</accession>
<keyword evidence="8 9" id="KW-0472">Membrane</keyword>
<comment type="similarity">
    <text evidence="9">Belongs to the SecE/SEC61-gamma family.</text>
</comment>
<dbReference type="Gene3D" id="1.20.5.1030">
    <property type="entry name" value="Preprotein translocase secy subunit"/>
    <property type="match status" value="1"/>
</dbReference>
<keyword evidence="11" id="KW-1185">Reference proteome</keyword>
<dbReference type="OrthoDB" id="9812738at2"/>
<dbReference type="GO" id="GO:0009306">
    <property type="term" value="P:protein secretion"/>
    <property type="evidence" value="ECO:0007669"/>
    <property type="project" value="UniProtKB-UniRule"/>
</dbReference>
<evidence type="ECO:0000256" key="8">
    <source>
        <dbReference type="ARBA" id="ARBA00023136"/>
    </source>
</evidence>
<keyword evidence="2 9" id="KW-0813">Transport</keyword>
<dbReference type="GO" id="GO:0005886">
    <property type="term" value="C:plasma membrane"/>
    <property type="evidence" value="ECO:0007669"/>
    <property type="project" value="UniProtKB-SubCell"/>
</dbReference>
<dbReference type="AlphaFoldDB" id="A0A395LNY6"/>
<dbReference type="Pfam" id="PF00584">
    <property type="entry name" value="SecE"/>
    <property type="match status" value="1"/>
</dbReference>
<dbReference type="GO" id="GO:0043952">
    <property type="term" value="P:protein transport by the Sec complex"/>
    <property type="evidence" value="ECO:0007669"/>
    <property type="project" value="UniProtKB-UniRule"/>
</dbReference>
<dbReference type="GO" id="GO:0008320">
    <property type="term" value="F:protein transmembrane transporter activity"/>
    <property type="evidence" value="ECO:0007669"/>
    <property type="project" value="UniProtKB-UniRule"/>
</dbReference>
<keyword evidence="7 9" id="KW-0811">Translocation</keyword>
<evidence type="ECO:0000256" key="3">
    <source>
        <dbReference type="ARBA" id="ARBA00022475"/>
    </source>
</evidence>
<name>A0A395LNY6_9SPHN</name>
<evidence type="ECO:0000256" key="1">
    <source>
        <dbReference type="ARBA" id="ARBA00004370"/>
    </source>
</evidence>
<keyword evidence="5 9" id="KW-0653">Protein transport</keyword>
<evidence type="ECO:0000256" key="2">
    <source>
        <dbReference type="ARBA" id="ARBA00022448"/>
    </source>
</evidence>
<dbReference type="InterPro" id="IPR001901">
    <property type="entry name" value="Translocase_SecE/Sec61-g"/>
</dbReference>
<reference evidence="10 11" key="1">
    <citation type="submission" date="2018-07" db="EMBL/GenBank/DDBJ databases">
        <title>Erythrobacter nanhaiensis sp. nov., a novel member of the genus Erythrobacter isolated from the South China Sea.</title>
        <authorList>
            <person name="Chen X."/>
            <person name="Liu J."/>
        </authorList>
    </citation>
    <scope>NUCLEOTIDE SEQUENCE [LARGE SCALE GENOMIC DNA]</scope>
    <source>
        <strain evidence="10 11">S-5</strain>
    </source>
</reference>
<evidence type="ECO:0000313" key="10">
    <source>
        <dbReference type="EMBL" id="RDS78551.1"/>
    </source>
</evidence>
<dbReference type="RefSeq" id="WP_115492779.1">
    <property type="nucleotide sequence ID" value="NZ_JACHWW010000001.1"/>
</dbReference>
<keyword evidence="4 9" id="KW-0812">Transmembrane</keyword>
<sequence>MAEGKVETKKRKTSPGEFARQVRAEASKVVWPTRQETVQTAIFVSILVLILSLFFLGIDSLFGAVVRFLLTLA</sequence>
<evidence type="ECO:0000256" key="4">
    <source>
        <dbReference type="ARBA" id="ARBA00022692"/>
    </source>
</evidence>
<evidence type="ECO:0000256" key="7">
    <source>
        <dbReference type="ARBA" id="ARBA00023010"/>
    </source>
</evidence>
<gene>
    <name evidence="9 10" type="primary">secE</name>
    <name evidence="10" type="ORF">DL238_05385</name>
</gene>
<keyword evidence="6 9" id="KW-1133">Transmembrane helix</keyword>
<dbReference type="HAMAP" id="MF_00422">
    <property type="entry name" value="SecE"/>
    <property type="match status" value="1"/>
</dbReference>
<evidence type="ECO:0000256" key="5">
    <source>
        <dbReference type="ARBA" id="ARBA00022927"/>
    </source>
</evidence>
<dbReference type="Proteomes" id="UP000254101">
    <property type="component" value="Unassembled WGS sequence"/>
</dbReference>
<dbReference type="GO" id="GO:0006605">
    <property type="term" value="P:protein targeting"/>
    <property type="evidence" value="ECO:0007669"/>
    <property type="project" value="UniProtKB-UniRule"/>
</dbReference>
<feature type="transmembrane region" description="Helical" evidence="9">
    <location>
        <begin position="41"/>
        <end position="70"/>
    </location>
</feature>
<dbReference type="PANTHER" id="PTHR33910">
    <property type="entry name" value="PROTEIN TRANSLOCASE SUBUNIT SECE"/>
    <property type="match status" value="1"/>
</dbReference>
<protein>
    <recommendedName>
        <fullName evidence="9">Protein translocase subunit SecE</fullName>
    </recommendedName>
</protein>
<proteinExistence type="inferred from homology"/>
<comment type="subunit">
    <text evidence="9">Component of the Sec protein translocase complex. Heterotrimer consisting of SecY, SecE and SecG subunits. The heterotrimers can form oligomers, although 1 heterotrimer is thought to be able to translocate proteins. Interacts with the ribosome. Interacts with SecDF, and other proteins may be involved. Interacts with SecA.</text>
</comment>